<feature type="compositionally biased region" description="Basic and acidic residues" evidence="6">
    <location>
        <begin position="18"/>
        <end position="34"/>
    </location>
</feature>
<evidence type="ECO:0000256" key="4">
    <source>
        <dbReference type="PROSITE-ProRule" id="PRU00285"/>
    </source>
</evidence>
<dbReference type="GO" id="GO:0005634">
    <property type="term" value="C:nucleus"/>
    <property type="evidence" value="ECO:0007669"/>
    <property type="project" value="TreeGrafter"/>
</dbReference>
<evidence type="ECO:0000259" key="7">
    <source>
        <dbReference type="PROSITE" id="PS01031"/>
    </source>
</evidence>
<dbReference type="Gene3D" id="2.60.40.790">
    <property type="match status" value="1"/>
</dbReference>
<dbReference type="Proteomes" id="UP000594263">
    <property type="component" value="Unplaced"/>
</dbReference>
<dbReference type="Gramene" id="Kaladp0018s0194.1.v1.1">
    <property type="protein sequence ID" value="Kaladp0018s0194.1.v1.1"/>
    <property type="gene ID" value="Kaladp0018s0194.v1.1"/>
</dbReference>
<dbReference type="AlphaFoldDB" id="A0A7N0T239"/>
<comment type="similarity">
    <text evidence="4 5">Belongs to the small heat shock protein (HSP20) family.</text>
</comment>
<dbReference type="FunFam" id="2.60.40.790:FF:000014">
    <property type="entry name" value="AT-rich interactive domain-containing protein 3"/>
    <property type="match status" value="1"/>
</dbReference>
<evidence type="ECO:0000256" key="2">
    <source>
        <dbReference type="ARBA" id="ARBA00023163"/>
    </source>
</evidence>
<evidence type="ECO:0000313" key="9">
    <source>
        <dbReference type="Proteomes" id="UP000594263"/>
    </source>
</evidence>
<proteinExistence type="inferred from homology"/>
<name>A0A7N0T239_KALFE</name>
<dbReference type="CDD" id="cd06464">
    <property type="entry name" value="ACD_sHsps-like"/>
    <property type="match status" value="1"/>
</dbReference>
<evidence type="ECO:0000256" key="1">
    <source>
        <dbReference type="ARBA" id="ARBA00023015"/>
    </source>
</evidence>
<evidence type="ECO:0000256" key="6">
    <source>
        <dbReference type="SAM" id="MobiDB-lite"/>
    </source>
</evidence>
<evidence type="ECO:0000313" key="8">
    <source>
        <dbReference type="EnsemblPlants" id="Kaladp0018s0194.1.v1.1"/>
    </source>
</evidence>
<evidence type="ECO:0000256" key="3">
    <source>
        <dbReference type="ARBA" id="ARBA00023242"/>
    </source>
</evidence>
<accession>A0A7N0T239</accession>
<dbReference type="OMA" id="FRTCTTV"/>
<dbReference type="GO" id="GO:0006357">
    <property type="term" value="P:regulation of transcription by RNA polymerase II"/>
    <property type="evidence" value="ECO:0007669"/>
    <property type="project" value="InterPro"/>
</dbReference>
<dbReference type="InterPro" id="IPR008978">
    <property type="entry name" value="HSP20-like_chaperone"/>
</dbReference>
<sequence>MQGWHQHRLGNGEVTETINKEKNPSTTPKREKQLKTVGTMKKRPSPVEQALRVVRAKTDTPKYGTSVIDVGAPADWVKINVQKTRECFEIYALVPGLLREEVKVQSDPAGRVVISGEPEQLDNPWGVTPFKKVVTLPTRIDPHQTSAVVTLHGQLFVRVPFEQPGV</sequence>
<dbReference type="GO" id="GO:0003677">
    <property type="term" value="F:DNA binding"/>
    <property type="evidence" value="ECO:0007669"/>
    <property type="project" value="TreeGrafter"/>
</dbReference>
<dbReference type="InterPro" id="IPR002068">
    <property type="entry name" value="A-crystallin/Hsp20_dom"/>
</dbReference>
<dbReference type="PROSITE" id="PS01031">
    <property type="entry name" value="SHSP"/>
    <property type="match status" value="1"/>
</dbReference>
<dbReference type="InterPro" id="IPR045147">
    <property type="entry name" value="ARI3A/B/C"/>
</dbReference>
<keyword evidence="9" id="KW-1185">Reference proteome</keyword>
<organism evidence="8 9">
    <name type="scientific">Kalanchoe fedtschenkoi</name>
    <name type="common">Lavender scallops</name>
    <name type="synonym">South American air plant</name>
    <dbReference type="NCBI Taxonomy" id="63787"/>
    <lineage>
        <taxon>Eukaryota</taxon>
        <taxon>Viridiplantae</taxon>
        <taxon>Streptophyta</taxon>
        <taxon>Embryophyta</taxon>
        <taxon>Tracheophyta</taxon>
        <taxon>Spermatophyta</taxon>
        <taxon>Magnoliopsida</taxon>
        <taxon>eudicotyledons</taxon>
        <taxon>Gunneridae</taxon>
        <taxon>Pentapetalae</taxon>
        <taxon>Saxifragales</taxon>
        <taxon>Crassulaceae</taxon>
        <taxon>Kalanchoe</taxon>
    </lineage>
</organism>
<dbReference type="PANTHER" id="PTHR15348:SF0">
    <property type="entry name" value="PROTEIN DEAD RINGER"/>
    <property type="match status" value="1"/>
</dbReference>
<feature type="domain" description="SHSP" evidence="7">
    <location>
        <begin position="65"/>
        <end position="166"/>
    </location>
</feature>
<keyword evidence="2" id="KW-0804">Transcription</keyword>
<dbReference type="SUPFAM" id="SSF49764">
    <property type="entry name" value="HSP20-like chaperones"/>
    <property type="match status" value="1"/>
</dbReference>
<dbReference type="Pfam" id="PF00011">
    <property type="entry name" value="HSP20"/>
    <property type="match status" value="1"/>
</dbReference>
<evidence type="ECO:0000256" key="5">
    <source>
        <dbReference type="RuleBase" id="RU003616"/>
    </source>
</evidence>
<keyword evidence="1" id="KW-0805">Transcription regulation</keyword>
<dbReference type="EnsemblPlants" id="Kaladp0018s0194.1.v1.1">
    <property type="protein sequence ID" value="Kaladp0018s0194.1.v1.1"/>
    <property type="gene ID" value="Kaladp0018s0194.v1.1"/>
</dbReference>
<dbReference type="PANTHER" id="PTHR15348">
    <property type="entry name" value="AT-RICH INTERACTIVE DOMAIN-CONTAINING PROTEIN ARID DOMAIN- CONTAINING PROTEIN DEAD RINGER PROTEIN B-CELL REGULATOR OF IGH TRANSCRIPTION BRIGHT"/>
    <property type="match status" value="1"/>
</dbReference>
<protein>
    <recommendedName>
        <fullName evidence="7">SHSP domain-containing protein</fullName>
    </recommendedName>
</protein>
<feature type="region of interest" description="Disordered" evidence="6">
    <location>
        <begin position="1"/>
        <end position="45"/>
    </location>
</feature>
<reference evidence="8" key="1">
    <citation type="submission" date="2021-01" db="UniProtKB">
        <authorList>
            <consortium name="EnsemblPlants"/>
        </authorList>
    </citation>
    <scope>IDENTIFICATION</scope>
</reference>
<keyword evidence="3" id="KW-0539">Nucleus</keyword>